<evidence type="ECO:0000256" key="1">
    <source>
        <dbReference type="SAM" id="MobiDB-lite"/>
    </source>
</evidence>
<dbReference type="InterPro" id="IPR013963">
    <property type="entry name" value="DASH_Dad2"/>
</dbReference>
<proteinExistence type="predicted"/>
<sequence length="120" mass="13724">MDRPSRSVEKKPASVQLTKTDNNHDKTKSRATPDAKKLNLIAEKKQELDQINQIKRTSEQLAMHFDHMTNIMEELTNSVQDTSNTLSNWEHVFYTMGIMNSESSTHNPTLMKFPSSKSTT</sequence>
<reference evidence="2" key="1">
    <citation type="submission" date="2020-01" db="EMBL/GenBank/DDBJ databases">
        <title>Genome Sequencing of Three Apophysomyces-Like Fungal Strains Confirms a Novel Fungal Genus in the Mucoromycota with divergent Burkholderia-like Endosymbiotic Bacteria.</title>
        <authorList>
            <person name="Stajich J.E."/>
            <person name="Macias A.M."/>
            <person name="Carter-House D."/>
            <person name="Lovett B."/>
            <person name="Kasson L.R."/>
            <person name="Berry K."/>
            <person name="Grigoriev I."/>
            <person name="Chang Y."/>
            <person name="Spatafora J."/>
            <person name="Kasson M.T."/>
        </authorList>
    </citation>
    <scope>NUCLEOTIDE SEQUENCE</scope>
    <source>
        <strain evidence="2">NRRL A-21654</strain>
    </source>
</reference>
<evidence type="ECO:0000313" key="2">
    <source>
        <dbReference type="EMBL" id="KAF7727780.1"/>
    </source>
</evidence>
<feature type="region of interest" description="Disordered" evidence="1">
    <location>
        <begin position="101"/>
        <end position="120"/>
    </location>
</feature>
<dbReference type="AlphaFoldDB" id="A0A8H7BY46"/>
<protein>
    <recommendedName>
        <fullName evidence="4">DASH complex subunit DAD2</fullName>
    </recommendedName>
</protein>
<dbReference type="GO" id="GO:0072686">
    <property type="term" value="C:mitotic spindle"/>
    <property type="evidence" value="ECO:0007669"/>
    <property type="project" value="InterPro"/>
</dbReference>
<feature type="region of interest" description="Disordered" evidence="1">
    <location>
        <begin position="1"/>
        <end position="35"/>
    </location>
</feature>
<dbReference type="Pfam" id="PF08654">
    <property type="entry name" value="DASH_Dad2"/>
    <property type="match status" value="1"/>
</dbReference>
<evidence type="ECO:0008006" key="4">
    <source>
        <dbReference type="Google" id="ProtNLM"/>
    </source>
</evidence>
<dbReference type="GO" id="GO:0042729">
    <property type="term" value="C:DASH complex"/>
    <property type="evidence" value="ECO:0007669"/>
    <property type="project" value="InterPro"/>
</dbReference>
<name>A0A8H7BY46_9FUNG</name>
<dbReference type="GO" id="GO:0000278">
    <property type="term" value="P:mitotic cell cycle"/>
    <property type="evidence" value="ECO:0007669"/>
    <property type="project" value="InterPro"/>
</dbReference>
<gene>
    <name evidence="2" type="ORF">EC973_007011</name>
</gene>
<keyword evidence="3" id="KW-1185">Reference proteome</keyword>
<evidence type="ECO:0000313" key="3">
    <source>
        <dbReference type="Proteomes" id="UP000605846"/>
    </source>
</evidence>
<feature type="compositionally biased region" description="Basic and acidic residues" evidence="1">
    <location>
        <begin position="21"/>
        <end position="35"/>
    </location>
</feature>
<organism evidence="2 3">
    <name type="scientific">Apophysomyces ossiformis</name>
    <dbReference type="NCBI Taxonomy" id="679940"/>
    <lineage>
        <taxon>Eukaryota</taxon>
        <taxon>Fungi</taxon>
        <taxon>Fungi incertae sedis</taxon>
        <taxon>Mucoromycota</taxon>
        <taxon>Mucoromycotina</taxon>
        <taxon>Mucoromycetes</taxon>
        <taxon>Mucorales</taxon>
        <taxon>Mucorineae</taxon>
        <taxon>Mucoraceae</taxon>
        <taxon>Apophysomyces</taxon>
    </lineage>
</organism>
<accession>A0A8H7BY46</accession>
<dbReference type="EMBL" id="JABAYA010000049">
    <property type="protein sequence ID" value="KAF7727780.1"/>
    <property type="molecule type" value="Genomic_DNA"/>
</dbReference>
<feature type="compositionally biased region" description="Basic and acidic residues" evidence="1">
    <location>
        <begin position="1"/>
        <end position="12"/>
    </location>
</feature>
<dbReference type="Proteomes" id="UP000605846">
    <property type="component" value="Unassembled WGS sequence"/>
</dbReference>
<dbReference type="OrthoDB" id="2284044at2759"/>
<comment type="caution">
    <text evidence="2">The sequence shown here is derived from an EMBL/GenBank/DDBJ whole genome shotgun (WGS) entry which is preliminary data.</text>
</comment>